<dbReference type="InterPro" id="IPR008972">
    <property type="entry name" value="Cupredoxin"/>
</dbReference>
<name>A0A8B6H8Q7_MYTGA</name>
<dbReference type="EC" id="7.1.1.9" evidence="4"/>
<keyword evidence="12" id="KW-1185">Reference proteome</keyword>
<keyword evidence="5" id="KW-0460">Magnesium</keyword>
<dbReference type="Gene3D" id="2.60.40.420">
    <property type="entry name" value="Cupredoxins - blue copper proteins"/>
    <property type="match status" value="1"/>
</dbReference>
<comment type="similarity">
    <text evidence="3">Belongs to the cytochrome c oxidase subunit 2 family.</text>
</comment>
<dbReference type="AlphaFoldDB" id="A0A8B6H8Q7"/>
<dbReference type="PANTHER" id="PTHR22888:SF9">
    <property type="entry name" value="CYTOCHROME C OXIDASE SUBUNIT 2"/>
    <property type="match status" value="1"/>
</dbReference>
<feature type="non-terminal residue" evidence="11">
    <location>
        <position position="1"/>
    </location>
</feature>
<proteinExistence type="inferred from homology"/>
<dbReference type="GO" id="GO:0004129">
    <property type="term" value="F:cytochrome-c oxidase activity"/>
    <property type="evidence" value="ECO:0007669"/>
    <property type="project" value="UniProtKB-EC"/>
</dbReference>
<sequence>TPSSRESAERISCYTIDSYIEDQQETFRKGGYRLLDVDNRMVAPADVQITAFVRSSDVLHSFALPKLLIKVDAIPGRINRLPIKASQCSIIYGQCSEICGVNHRFIPIVIEFIPEKYFVIWLEALN</sequence>
<dbReference type="Pfam" id="PF00116">
    <property type="entry name" value="COX2"/>
    <property type="match status" value="1"/>
</dbReference>
<dbReference type="GO" id="GO:0005507">
    <property type="term" value="F:copper ion binding"/>
    <property type="evidence" value="ECO:0007669"/>
    <property type="project" value="InterPro"/>
</dbReference>
<reference evidence="11" key="1">
    <citation type="submission" date="2018-11" db="EMBL/GenBank/DDBJ databases">
        <authorList>
            <person name="Alioto T."/>
            <person name="Alioto T."/>
        </authorList>
    </citation>
    <scope>NUCLEOTIDE SEQUENCE</scope>
</reference>
<dbReference type="SUPFAM" id="SSF49503">
    <property type="entry name" value="Cupredoxins"/>
    <property type="match status" value="1"/>
</dbReference>
<evidence type="ECO:0000313" key="12">
    <source>
        <dbReference type="Proteomes" id="UP000596742"/>
    </source>
</evidence>
<comment type="cofactor">
    <cofactor evidence="1">
        <name>Cu cation</name>
        <dbReference type="ChEBI" id="CHEBI:23378"/>
    </cofactor>
</comment>
<evidence type="ECO:0000256" key="1">
    <source>
        <dbReference type="ARBA" id="ARBA00001935"/>
    </source>
</evidence>
<comment type="catalytic activity">
    <reaction evidence="9">
        <text>4 Fe(II)-[cytochrome c] + O2 + 8 H(+)(in) = 4 Fe(III)-[cytochrome c] + 2 H2O + 4 H(+)(out)</text>
        <dbReference type="Rhea" id="RHEA:11436"/>
        <dbReference type="Rhea" id="RHEA-COMP:10350"/>
        <dbReference type="Rhea" id="RHEA-COMP:14399"/>
        <dbReference type="ChEBI" id="CHEBI:15377"/>
        <dbReference type="ChEBI" id="CHEBI:15378"/>
        <dbReference type="ChEBI" id="CHEBI:15379"/>
        <dbReference type="ChEBI" id="CHEBI:29033"/>
        <dbReference type="ChEBI" id="CHEBI:29034"/>
        <dbReference type="EC" id="7.1.1.9"/>
    </reaction>
    <physiologicalReaction direction="left-to-right" evidence="9">
        <dbReference type="Rhea" id="RHEA:11437"/>
    </physiologicalReaction>
</comment>
<evidence type="ECO:0000256" key="2">
    <source>
        <dbReference type="ARBA" id="ARBA00004370"/>
    </source>
</evidence>
<organism evidence="11 12">
    <name type="scientific">Mytilus galloprovincialis</name>
    <name type="common">Mediterranean mussel</name>
    <dbReference type="NCBI Taxonomy" id="29158"/>
    <lineage>
        <taxon>Eukaryota</taxon>
        <taxon>Metazoa</taxon>
        <taxon>Spiralia</taxon>
        <taxon>Lophotrochozoa</taxon>
        <taxon>Mollusca</taxon>
        <taxon>Bivalvia</taxon>
        <taxon>Autobranchia</taxon>
        <taxon>Pteriomorphia</taxon>
        <taxon>Mytilida</taxon>
        <taxon>Mytiloidea</taxon>
        <taxon>Mytilidae</taxon>
        <taxon>Mytilinae</taxon>
        <taxon>Mytilus</taxon>
    </lineage>
</organism>
<accession>A0A8B6H8Q7</accession>
<evidence type="ECO:0000256" key="7">
    <source>
        <dbReference type="ARBA" id="ARBA00023136"/>
    </source>
</evidence>
<dbReference type="GO" id="GO:0042773">
    <property type="term" value="P:ATP synthesis coupled electron transport"/>
    <property type="evidence" value="ECO:0007669"/>
    <property type="project" value="TreeGrafter"/>
</dbReference>
<comment type="caution">
    <text evidence="11">The sequence shown here is derived from an EMBL/GenBank/DDBJ whole genome shotgun (WGS) entry which is preliminary data.</text>
</comment>
<dbReference type="Proteomes" id="UP000596742">
    <property type="component" value="Unassembled WGS sequence"/>
</dbReference>
<evidence type="ECO:0000256" key="8">
    <source>
        <dbReference type="ARBA" id="ARBA00031389"/>
    </source>
</evidence>
<feature type="domain" description="Cytochrome oxidase subunit II copper A binding" evidence="10">
    <location>
        <begin position="11"/>
        <end position="124"/>
    </location>
</feature>
<evidence type="ECO:0000256" key="5">
    <source>
        <dbReference type="ARBA" id="ARBA00022842"/>
    </source>
</evidence>
<dbReference type="PANTHER" id="PTHR22888">
    <property type="entry name" value="CYTOCHROME C OXIDASE, SUBUNIT II"/>
    <property type="match status" value="1"/>
</dbReference>
<dbReference type="OrthoDB" id="539285at2759"/>
<dbReference type="InterPro" id="IPR045187">
    <property type="entry name" value="CcO_II"/>
</dbReference>
<protein>
    <recommendedName>
        <fullName evidence="4">cytochrome-c oxidase</fullName>
        <ecNumber evidence="4">7.1.1.9</ecNumber>
    </recommendedName>
    <alternativeName>
        <fullName evidence="8">Cytochrome c oxidase polypeptide II</fullName>
    </alternativeName>
</protein>
<evidence type="ECO:0000256" key="3">
    <source>
        <dbReference type="ARBA" id="ARBA00007866"/>
    </source>
</evidence>
<dbReference type="InterPro" id="IPR002429">
    <property type="entry name" value="CcO_II-like_C"/>
</dbReference>
<gene>
    <name evidence="11" type="ORF">MGAL_10B050530</name>
</gene>
<evidence type="ECO:0000259" key="10">
    <source>
        <dbReference type="PROSITE" id="PS50857"/>
    </source>
</evidence>
<keyword evidence="6" id="KW-0186">Copper</keyword>
<dbReference type="EMBL" id="UYJE01009611">
    <property type="protein sequence ID" value="VDI74861.1"/>
    <property type="molecule type" value="Genomic_DNA"/>
</dbReference>
<keyword evidence="7" id="KW-0472">Membrane</keyword>
<evidence type="ECO:0000256" key="4">
    <source>
        <dbReference type="ARBA" id="ARBA00012949"/>
    </source>
</evidence>
<evidence type="ECO:0000313" key="11">
    <source>
        <dbReference type="EMBL" id="VDI74861.1"/>
    </source>
</evidence>
<evidence type="ECO:0000256" key="9">
    <source>
        <dbReference type="ARBA" id="ARBA00049512"/>
    </source>
</evidence>
<dbReference type="GO" id="GO:0016020">
    <property type="term" value="C:membrane"/>
    <property type="evidence" value="ECO:0007669"/>
    <property type="project" value="UniProtKB-SubCell"/>
</dbReference>
<dbReference type="PRINTS" id="PR01166">
    <property type="entry name" value="CYCOXIDASEII"/>
</dbReference>
<evidence type="ECO:0000256" key="6">
    <source>
        <dbReference type="ARBA" id="ARBA00023008"/>
    </source>
</evidence>
<comment type="subcellular location">
    <subcellularLocation>
        <location evidence="2">Membrane</location>
    </subcellularLocation>
</comment>
<dbReference type="PROSITE" id="PS50857">
    <property type="entry name" value="COX2_CUA"/>
    <property type="match status" value="1"/>
</dbReference>